<evidence type="ECO:0000313" key="2">
    <source>
        <dbReference type="Proteomes" id="UP000249555"/>
    </source>
</evidence>
<reference evidence="1 2" key="1">
    <citation type="submission" date="2017-08" db="EMBL/GenBank/DDBJ databases">
        <title>Infants hospitalized years apart are colonized by the same room-sourced microbial strains.</title>
        <authorList>
            <person name="Brooks B."/>
            <person name="Olm M.R."/>
            <person name="Firek B.A."/>
            <person name="Baker R."/>
            <person name="Thomas B.C."/>
            <person name="Morowitz M.J."/>
            <person name="Banfield J.F."/>
        </authorList>
    </citation>
    <scope>NUCLEOTIDE SEQUENCE [LARGE SCALE GENOMIC DNA]</scope>
    <source>
        <strain evidence="1">S2_018_000_R3_119</strain>
    </source>
</reference>
<dbReference type="EMBL" id="QFMX01000144">
    <property type="protein sequence ID" value="PZO69797.1"/>
    <property type="molecule type" value="Genomic_DNA"/>
</dbReference>
<comment type="caution">
    <text evidence="1">The sequence shown here is derived from an EMBL/GenBank/DDBJ whole genome shotgun (WGS) entry which is preliminary data.</text>
</comment>
<gene>
    <name evidence="1" type="ORF">DI640_15205</name>
</gene>
<dbReference type="AlphaFoldDB" id="A0A2W4YL77"/>
<organism evidence="1 2">
    <name type="scientific">Sphingomonas taxi</name>
    <dbReference type="NCBI Taxonomy" id="1549858"/>
    <lineage>
        <taxon>Bacteria</taxon>
        <taxon>Pseudomonadati</taxon>
        <taxon>Pseudomonadota</taxon>
        <taxon>Alphaproteobacteria</taxon>
        <taxon>Sphingomonadales</taxon>
        <taxon>Sphingomonadaceae</taxon>
        <taxon>Sphingomonas</taxon>
    </lineage>
</organism>
<evidence type="ECO:0000313" key="1">
    <source>
        <dbReference type="EMBL" id="PZO69797.1"/>
    </source>
</evidence>
<accession>A0A2W4YL77</accession>
<protein>
    <submittedName>
        <fullName evidence="1">Uncharacterized protein</fullName>
    </submittedName>
</protein>
<sequence length="214" mass="24725">MAHLTRETDRMTINLDTRQGIILVRQRWFYNWIVGPGATPWTQGQRRAYHARFEAAILRSWNNRATIRASGTSDLARGMAGRSFSVRIDVQWVLGHGHWTVTVKKLPVGVFDVSKVNWAQRRIWLDTNDLTARHFARGGVRTRQVPVAHEFGHSFGNVPQRGHGDEYRADSQYRRDVRSIINVGDTLRPRHFDHLISELNQMTPGTRFVMDTVR</sequence>
<name>A0A2W4YL77_9SPHN</name>
<proteinExistence type="predicted"/>
<dbReference type="Proteomes" id="UP000249555">
    <property type="component" value="Unassembled WGS sequence"/>
</dbReference>